<keyword evidence="4 7" id="KW-1133">Transmembrane helix</keyword>
<proteinExistence type="predicted"/>
<evidence type="ECO:0000256" key="3">
    <source>
        <dbReference type="ARBA" id="ARBA00022692"/>
    </source>
</evidence>
<dbReference type="InterPro" id="IPR050367">
    <property type="entry name" value="APC_superfamily"/>
</dbReference>
<feature type="transmembrane region" description="Helical" evidence="7">
    <location>
        <begin position="150"/>
        <end position="169"/>
    </location>
</feature>
<dbReference type="PANTHER" id="PTHR42770">
    <property type="entry name" value="AMINO ACID TRANSPORTER-RELATED"/>
    <property type="match status" value="1"/>
</dbReference>
<evidence type="ECO:0000256" key="6">
    <source>
        <dbReference type="SAM" id="MobiDB-lite"/>
    </source>
</evidence>
<dbReference type="Proteomes" id="UP000199228">
    <property type="component" value="Unassembled WGS sequence"/>
</dbReference>
<evidence type="ECO:0000313" key="8">
    <source>
        <dbReference type="EMBL" id="SDB17841.1"/>
    </source>
</evidence>
<feature type="transmembrane region" description="Helical" evidence="7">
    <location>
        <begin position="120"/>
        <end position="138"/>
    </location>
</feature>
<feature type="transmembrane region" description="Helical" evidence="7">
    <location>
        <begin position="219"/>
        <end position="242"/>
    </location>
</feature>
<dbReference type="Pfam" id="PF13520">
    <property type="entry name" value="AA_permease_2"/>
    <property type="match status" value="1"/>
</dbReference>
<dbReference type="Gene3D" id="1.20.1740.10">
    <property type="entry name" value="Amino acid/polyamine transporter I"/>
    <property type="match status" value="1"/>
</dbReference>
<protein>
    <submittedName>
        <fullName evidence="8">Amino acid transporter</fullName>
    </submittedName>
</protein>
<dbReference type="EMBL" id="FMXR01000009">
    <property type="protein sequence ID" value="SDB17841.1"/>
    <property type="molecule type" value="Genomic_DNA"/>
</dbReference>
<dbReference type="PANTHER" id="PTHR42770:SF12">
    <property type="entry name" value="AMINO ACID TRANSPORTER"/>
    <property type="match status" value="1"/>
</dbReference>
<keyword evidence="3 7" id="KW-0812">Transmembrane</keyword>
<keyword evidence="2" id="KW-1003">Cell membrane</keyword>
<evidence type="ECO:0000256" key="4">
    <source>
        <dbReference type="ARBA" id="ARBA00022989"/>
    </source>
</evidence>
<reference evidence="8 9" key="1">
    <citation type="submission" date="2016-10" db="EMBL/GenBank/DDBJ databases">
        <authorList>
            <person name="de Groot N.N."/>
        </authorList>
    </citation>
    <scope>NUCLEOTIDE SEQUENCE [LARGE SCALE GENOMIC DNA]</scope>
    <source>
        <strain evidence="8 9">DSM 3217</strain>
    </source>
</reference>
<name>A0A1G6BB20_EUBOX</name>
<feature type="transmembrane region" description="Helical" evidence="7">
    <location>
        <begin position="380"/>
        <end position="401"/>
    </location>
</feature>
<dbReference type="RefSeq" id="WP_090173458.1">
    <property type="nucleotide sequence ID" value="NZ_FMXR01000009.1"/>
</dbReference>
<dbReference type="STRING" id="1732.SAMN02910417_01310"/>
<accession>A0A1G6BB20</accession>
<evidence type="ECO:0000256" key="7">
    <source>
        <dbReference type="SAM" id="Phobius"/>
    </source>
</evidence>
<keyword evidence="5 7" id="KW-0472">Membrane</keyword>
<dbReference type="PROSITE" id="PS51257">
    <property type="entry name" value="PROKAR_LIPOPROTEIN"/>
    <property type="match status" value="1"/>
</dbReference>
<gene>
    <name evidence="8" type="ORF">SAMN02910417_01310</name>
</gene>
<dbReference type="InterPro" id="IPR002293">
    <property type="entry name" value="AA/rel_permease1"/>
</dbReference>
<organism evidence="8 9">
    <name type="scientific">Eubacterium oxidoreducens</name>
    <dbReference type="NCBI Taxonomy" id="1732"/>
    <lineage>
        <taxon>Bacteria</taxon>
        <taxon>Bacillati</taxon>
        <taxon>Bacillota</taxon>
        <taxon>Clostridia</taxon>
        <taxon>Eubacteriales</taxon>
        <taxon>Eubacteriaceae</taxon>
        <taxon>Eubacterium</taxon>
    </lineage>
</organism>
<sequence length="484" mass="52412">MNGKKLGLGSVIATGVGLVVGSSCLMSLGLGVSAIGLTFVITMIIACVVNIFTLMSIAELNSLMPDLTGGLAQFSLACVGPFVTIICMVGGYALCNSLAGSVEGAMFGNTFAGMFENMNIPAWIFTVILVLILMVTNLNGVDVFIKVQDFVAFALIASMVVMGVMGALGIGVGEVVEQPSVLASDFKSVTGLCGLAFFLFVGGEYVIPLTKETKNAKRNIPLGMVLSMVIILGMQTFLSIGFRNYTQWGELGASTTPHILFGQMLLGPLGKYWMLIVTLLAAISSVNTIMSSLSYILMGMSKIGLLPEFFQKTNKKKAPYIGILIEAGVFILLNVTGLSTTDSISYMISVLAVLWLISYIISNLNVLLLRRRLPKAPRNFKLPFGPLIPILGMAGSAYMIYNIDPDVAVKLSLYKVVAIVVIILAVYAFFWVRFKVKRPLFKPYPVKEVMAMENELYNEYHRKRKSSKPDETNPDETDINIAAE</sequence>
<feature type="transmembrane region" description="Helical" evidence="7">
    <location>
        <begin position="272"/>
        <end position="297"/>
    </location>
</feature>
<feature type="transmembrane region" description="Helical" evidence="7">
    <location>
        <begin position="31"/>
        <end position="53"/>
    </location>
</feature>
<dbReference type="GO" id="GO:0022857">
    <property type="term" value="F:transmembrane transporter activity"/>
    <property type="evidence" value="ECO:0007669"/>
    <property type="project" value="InterPro"/>
</dbReference>
<feature type="transmembrane region" description="Helical" evidence="7">
    <location>
        <begin position="189"/>
        <end position="207"/>
    </location>
</feature>
<evidence type="ECO:0000256" key="5">
    <source>
        <dbReference type="ARBA" id="ARBA00023136"/>
    </source>
</evidence>
<comment type="subcellular location">
    <subcellularLocation>
        <location evidence="1">Cell membrane</location>
        <topology evidence="1">Multi-pass membrane protein</topology>
    </subcellularLocation>
</comment>
<dbReference type="GO" id="GO:0005886">
    <property type="term" value="C:plasma membrane"/>
    <property type="evidence" value="ECO:0007669"/>
    <property type="project" value="UniProtKB-SubCell"/>
</dbReference>
<dbReference type="PIRSF" id="PIRSF006060">
    <property type="entry name" value="AA_transporter"/>
    <property type="match status" value="1"/>
</dbReference>
<keyword evidence="9" id="KW-1185">Reference proteome</keyword>
<feature type="transmembrane region" description="Helical" evidence="7">
    <location>
        <begin position="74"/>
        <end position="100"/>
    </location>
</feature>
<evidence type="ECO:0000313" key="9">
    <source>
        <dbReference type="Proteomes" id="UP000199228"/>
    </source>
</evidence>
<dbReference type="OrthoDB" id="1806975at2"/>
<evidence type="ECO:0000256" key="1">
    <source>
        <dbReference type="ARBA" id="ARBA00004651"/>
    </source>
</evidence>
<feature type="transmembrane region" description="Helical" evidence="7">
    <location>
        <begin position="344"/>
        <end position="368"/>
    </location>
</feature>
<dbReference type="AlphaFoldDB" id="A0A1G6BB20"/>
<evidence type="ECO:0000256" key="2">
    <source>
        <dbReference type="ARBA" id="ARBA00022475"/>
    </source>
</evidence>
<feature type="transmembrane region" description="Helical" evidence="7">
    <location>
        <begin position="413"/>
        <end position="432"/>
    </location>
</feature>
<feature type="transmembrane region" description="Helical" evidence="7">
    <location>
        <begin position="318"/>
        <end position="338"/>
    </location>
</feature>
<feature type="region of interest" description="Disordered" evidence="6">
    <location>
        <begin position="462"/>
        <end position="484"/>
    </location>
</feature>